<dbReference type="EMBL" id="JBHUEO010000047">
    <property type="protein sequence ID" value="MFD1707846.1"/>
    <property type="molecule type" value="Genomic_DNA"/>
</dbReference>
<evidence type="ECO:0000259" key="2">
    <source>
        <dbReference type="PROSITE" id="PS50883"/>
    </source>
</evidence>
<dbReference type="NCBIfam" id="TIGR00229">
    <property type="entry name" value="sensory_box"/>
    <property type="match status" value="2"/>
</dbReference>
<accession>A0ABW4KM66</accession>
<evidence type="ECO:0000259" key="1">
    <source>
        <dbReference type="PROSITE" id="PS50113"/>
    </source>
</evidence>
<dbReference type="InterPro" id="IPR001610">
    <property type="entry name" value="PAC"/>
</dbReference>
<dbReference type="InterPro" id="IPR029787">
    <property type="entry name" value="Nucleotide_cyclase"/>
</dbReference>
<dbReference type="Proteomes" id="UP001597301">
    <property type="component" value="Unassembled WGS sequence"/>
</dbReference>
<name>A0ABW4KM66_9BACI</name>
<dbReference type="InterPro" id="IPR035919">
    <property type="entry name" value="EAL_sf"/>
</dbReference>
<dbReference type="RefSeq" id="WP_380774682.1">
    <property type="nucleotide sequence ID" value="NZ_JBHUEO010000047.1"/>
</dbReference>
<dbReference type="SMART" id="SM00086">
    <property type="entry name" value="PAC"/>
    <property type="match status" value="2"/>
</dbReference>
<keyword evidence="5" id="KW-1185">Reference proteome</keyword>
<dbReference type="SMART" id="SM00091">
    <property type="entry name" value="PAS"/>
    <property type="match status" value="3"/>
</dbReference>
<sequence>MLDLPKFFTRRNSKRISEDYAFEYLFEHYSNPVYIMDRDLHIIKRNRAFEELLQMKPGHVDDVLKTLRPYRQIYQIRGFYEEALKGRIQNYQTRNIINTSQSLELEHRVVPMFSGEKVTGLIGMMRDITQFKKQDKELTRFLVGIKAMENLVDMGIWEYDIIDDRAYFSDKMYDIFQLKRDKTPTYKNVFQLVHPEDKDIFMGAFERSAEEGIPMKIKYRIVCPNGEEKLLHQYTDVILNDSQKVVKLIISTYAVNEGHQEVHNNKNSTDHSKVYQHMEAYIWARDAKSNKLLSCSQGVKSITGYTAKEFLHGEVSWDELIYKDDILDYQAARSNVQKPEFVLEYRIIDKSGKMKWVQDKTIVITDEAGDVVRLEGVVIDITERKQDRERIEFLKYHDPLTGLPNHRKFDKEFSRLLNNKNEEFAIMKIDMDGFKRINSALNHNTGDKLLKEFASRLSKFILGGDLVCRLGSDEFTVLLRQIQGKKHVEMIADQMVENLNKPYYIDGHELFITASMGIAYYPEDGKNMRDLFSRAEEALRRTKQAGKASYLLYSPYMDIESSRQFKLERDLRKAIEQKHLFMYYQPIVDPDTNQMLRAEALLRWDHPDWKLVSPNEFVLLAEDNGFIDGLTHWTFKEVCSQIAEWKKKDLPLVPVSINVSPKSLMKSSWVDSLFGAITEAGIDPSMIELEITENVLLDNHEGFQQDMEKLIRAGVRFALDDFGTGYSSLLYLRKFQMDSIKIDHTFISEQISSKDSAITKAIIDLSHELGIKVIAEGVETEEQLLFLKENGCDQIQGYLYERPLPHTDFEKLLVHPILPINIPNNNSQIDKKKQSNGWSYPLQAGLTVSKIKDKTINVGYTQVMIHNIRKDGLRFSSTLNLPVSDFQLKLEVQIEEKIFTLFGSIVWKENMWKDNFKYDVIFTSETIQDDSVSELLGRLDL</sequence>
<dbReference type="InterPro" id="IPR013655">
    <property type="entry name" value="PAS_fold_3"/>
</dbReference>
<dbReference type="PROSITE" id="PS50887">
    <property type="entry name" value="GGDEF"/>
    <property type="match status" value="1"/>
</dbReference>
<organism evidence="4 5">
    <name type="scientific">Siminovitchia sediminis</name>
    <dbReference type="NCBI Taxonomy" id="1274353"/>
    <lineage>
        <taxon>Bacteria</taxon>
        <taxon>Bacillati</taxon>
        <taxon>Bacillota</taxon>
        <taxon>Bacilli</taxon>
        <taxon>Bacillales</taxon>
        <taxon>Bacillaceae</taxon>
        <taxon>Siminovitchia</taxon>
    </lineage>
</organism>
<comment type="caution">
    <text evidence="4">The sequence shown here is derived from an EMBL/GenBank/DDBJ whole genome shotgun (WGS) entry which is preliminary data.</text>
</comment>
<evidence type="ECO:0000259" key="3">
    <source>
        <dbReference type="PROSITE" id="PS50887"/>
    </source>
</evidence>
<dbReference type="PANTHER" id="PTHR44757">
    <property type="entry name" value="DIGUANYLATE CYCLASE DGCP"/>
    <property type="match status" value="1"/>
</dbReference>
<dbReference type="PROSITE" id="PS50883">
    <property type="entry name" value="EAL"/>
    <property type="match status" value="1"/>
</dbReference>
<dbReference type="InterPro" id="IPR035965">
    <property type="entry name" value="PAS-like_dom_sf"/>
</dbReference>
<evidence type="ECO:0000313" key="5">
    <source>
        <dbReference type="Proteomes" id="UP001597301"/>
    </source>
</evidence>
<feature type="domain" description="PAC" evidence="1">
    <location>
        <begin position="89"/>
        <end position="140"/>
    </location>
</feature>
<dbReference type="CDD" id="cd00130">
    <property type="entry name" value="PAS"/>
    <property type="match status" value="1"/>
</dbReference>
<reference evidence="5" key="1">
    <citation type="journal article" date="2019" name="Int. J. Syst. Evol. Microbiol.">
        <title>The Global Catalogue of Microorganisms (GCM) 10K type strain sequencing project: providing services to taxonomists for standard genome sequencing and annotation.</title>
        <authorList>
            <consortium name="The Broad Institute Genomics Platform"/>
            <consortium name="The Broad Institute Genome Sequencing Center for Infectious Disease"/>
            <person name="Wu L."/>
            <person name="Ma J."/>
        </authorList>
    </citation>
    <scope>NUCLEOTIDE SEQUENCE [LARGE SCALE GENOMIC DNA]</scope>
    <source>
        <strain evidence="5">CGMCC 1.12295</strain>
    </source>
</reference>
<dbReference type="Gene3D" id="3.30.450.20">
    <property type="entry name" value="PAS domain"/>
    <property type="match status" value="3"/>
</dbReference>
<dbReference type="SUPFAM" id="SSF55073">
    <property type="entry name" value="Nucleotide cyclase"/>
    <property type="match status" value="1"/>
</dbReference>
<dbReference type="Pfam" id="PF00563">
    <property type="entry name" value="EAL"/>
    <property type="match status" value="1"/>
</dbReference>
<dbReference type="SMART" id="SM00052">
    <property type="entry name" value="EAL"/>
    <property type="match status" value="1"/>
</dbReference>
<dbReference type="SMART" id="SM00267">
    <property type="entry name" value="GGDEF"/>
    <property type="match status" value="1"/>
</dbReference>
<dbReference type="Pfam" id="PF08447">
    <property type="entry name" value="PAS_3"/>
    <property type="match status" value="2"/>
</dbReference>
<protein>
    <submittedName>
        <fullName evidence="4">EAL domain-containing protein</fullName>
    </submittedName>
</protein>
<dbReference type="Pfam" id="PF13426">
    <property type="entry name" value="PAS_9"/>
    <property type="match status" value="1"/>
</dbReference>
<proteinExistence type="predicted"/>
<dbReference type="InterPro" id="IPR052155">
    <property type="entry name" value="Biofilm_reg_signaling"/>
</dbReference>
<dbReference type="InterPro" id="IPR043128">
    <property type="entry name" value="Rev_trsase/Diguanyl_cyclase"/>
</dbReference>
<evidence type="ECO:0000313" key="4">
    <source>
        <dbReference type="EMBL" id="MFD1707846.1"/>
    </source>
</evidence>
<dbReference type="InterPro" id="IPR001633">
    <property type="entry name" value="EAL_dom"/>
</dbReference>
<dbReference type="InterPro" id="IPR000160">
    <property type="entry name" value="GGDEF_dom"/>
</dbReference>
<dbReference type="NCBIfam" id="TIGR00254">
    <property type="entry name" value="GGDEF"/>
    <property type="match status" value="1"/>
</dbReference>
<dbReference type="InterPro" id="IPR000014">
    <property type="entry name" value="PAS"/>
</dbReference>
<feature type="domain" description="PAC" evidence="1">
    <location>
        <begin position="341"/>
        <end position="393"/>
    </location>
</feature>
<dbReference type="Pfam" id="PF00990">
    <property type="entry name" value="GGDEF"/>
    <property type="match status" value="1"/>
</dbReference>
<feature type="domain" description="EAL" evidence="2">
    <location>
        <begin position="564"/>
        <end position="817"/>
    </location>
</feature>
<dbReference type="Gene3D" id="3.20.20.450">
    <property type="entry name" value="EAL domain"/>
    <property type="match status" value="1"/>
</dbReference>
<dbReference type="PANTHER" id="PTHR44757:SF2">
    <property type="entry name" value="BIOFILM ARCHITECTURE MAINTENANCE PROTEIN MBAA"/>
    <property type="match status" value="1"/>
</dbReference>
<dbReference type="PROSITE" id="PS50113">
    <property type="entry name" value="PAC"/>
    <property type="match status" value="2"/>
</dbReference>
<dbReference type="SUPFAM" id="SSF141868">
    <property type="entry name" value="EAL domain-like"/>
    <property type="match status" value="1"/>
</dbReference>
<dbReference type="SUPFAM" id="SSF55785">
    <property type="entry name" value="PYP-like sensor domain (PAS domain)"/>
    <property type="match status" value="3"/>
</dbReference>
<gene>
    <name evidence="4" type="ORF">ACFSCZ_14060</name>
</gene>
<dbReference type="InterPro" id="IPR000700">
    <property type="entry name" value="PAS-assoc_C"/>
</dbReference>
<dbReference type="CDD" id="cd01949">
    <property type="entry name" value="GGDEF"/>
    <property type="match status" value="1"/>
</dbReference>
<dbReference type="CDD" id="cd01948">
    <property type="entry name" value="EAL"/>
    <property type="match status" value="1"/>
</dbReference>
<dbReference type="Gene3D" id="3.30.70.270">
    <property type="match status" value="1"/>
</dbReference>
<feature type="domain" description="GGDEF" evidence="3">
    <location>
        <begin position="422"/>
        <end position="555"/>
    </location>
</feature>